<feature type="region of interest" description="Disordered" evidence="1">
    <location>
        <begin position="145"/>
        <end position="187"/>
    </location>
</feature>
<protein>
    <recommendedName>
        <fullName evidence="5">Lipoprotein</fullName>
    </recommendedName>
</protein>
<evidence type="ECO:0000313" key="3">
    <source>
        <dbReference type="EMBL" id="MFB9777647.1"/>
    </source>
</evidence>
<feature type="chain" id="PRO_5046712096" description="Lipoprotein" evidence="2">
    <location>
        <begin position="25"/>
        <end position="187"/>
    </location>
</feature>
<evidence type="ECO:0008006" key="5">
    <source>
        <dbReference type="Google" id="ProtNLM"/>
    </source>
</evidence>
<gene>
    <name evidence="3" type="ORF">ACFFN1_14815</name>
</gene>
<organism evidence="3 4">
    <name type="scientific">Brevibacterium otitidis</name>
    <dbReference type="NCBI Taxonomy" id="53364"/>
    <lineage>
        <taxon>Bacteria</taxon>
        <taxon>Bacillati</taxon>
        <taxon>Actinomycetota</taxon>
        <taxon>Actinomycetes</taxon>
        <taxon>Micrococcales</taxon>
        <taxon>Brevibacteriaceae</taxon>
        <taxon>Brevibacterium</taxon>
    </lineage>
</organism>
<evidence type="ECO:0000256" key="2">
    <source>
        <dbReference type="SAM" id="SignalP"/>
    </source>
</evidence>
<evidence type="ECO:0000256" key="1">
    <source>
        <dbReference type="SAM" id="MobiDB-lite"/>
    </source>
</evidence>
<reference evidence="3 4" key="1">
    <citation type="submission" date="2024-09" db="EMBL/GenBank/DDBJ databases">
        <authorList>
            <person name="Sun Q."/>
            <person name="Mori K."/>
        </authorList>
    </citation>
    <scope>NUCLEOTIDE SEQUENCE [LARGE SCALE GENOMIC DNA]</scope>
    <source>
        <strain evidence="3 4">JCM 11683</strain>
    </source>
</reference>
<keyword evidence="2" id="KW-0732">Signal</keyword>
<keyword evidence="4" id="KW-1185">Reference proteome</keyword>
<comment type="caution">
    <text evidence="3">The sequence shown here is derived from an EMBL/GenBank/DDBJ whole genome shotgun (WGS) entry which is preliminary data.</text>
</comment>
<sequence>MKRSTRAALAAAAVALVIPASGCASLLSAQQTAKYQYNGGDGAWNVENEDVKVRGLLLIANDDDVAQVFFTVVNNSADPADVEISVGSASVSQTVPAGGRWVQNPENKDSDSEPLLTENYGGKPGDKVDVDVTIDGETEVVRAQVLNGAQPDYKDLEPTGAPGDETAGSGEMQTPGADGEATEQPAG</sequence>
<feature type="signal peptide" evidence="2">
    <location>
        <begin position="1"/>
        <end position="24"/>
    </location>
</feature>
<evidence type="ECO:0000313" key="4">
    <source>
        <dbReference type="Proteomes" id="UP001589707"/>
    </source>
</evidence>
<dbReference type="RefSeq" id="WP_376841626.1">
    <property type="nucleotide sequence ID" value="NZ_JBHMAU010000127.1"/>
</dbReference>
<feature type="region of interest" description="Disordered" evidence="1">
    <location>
        <begin position="96"/>
        <end position="128"/>
    </location>
</feature>
<accession>A0ABV5X7D7</accession>
<dbReference type="Proteomes" id="UP001589707">
    <property type="component" value="Unassembled WGS sequence"/>
</dbReference>
<name>A0ABV5X7D7_9MICO</name>
<proteinExistence type="predicted"/>
<dbReference type="EMBL" id="JBHMAU010000127">
    <property type="protein sequence ID" value="MFB9777647.1"/>
    <property type="molecule type" value="Genomic_DNA"/>
</dbReference>